<accession>A0A0D3KEP5</accession>
<dbReference type="HOGENOM" id="CLU_1051457_0_0_1"/>
<sequence>MADDVSAGREDSPVSQLGRRLSGMWGDNGPPTEAKKWLKHKAAIGKRSTTEKMNRAIFLKNHKVLSFPEAKASDAFKAYLKAEEVFLKTEECLLASYAELAGLSPFAASLAAGARAFAVDGALGNTLLCREFELLKSAQAEGSSSQQPVALKAEAYEAMSAEVAALELQRPKYQDERPDVELPEVGGGTVGLASLARASSAASEPDEAAPPLSPRAAVFVMVGMSKRHHLGSCDLKPASCMRGRDVDRRPMTTVKLSRNESINLV</sequence>
<keyword evidence="3" id="KW-1185">Reference proteome</keyword>
<organism evidence="2 3">
    <name type="scientific">Emiliania huxleyi (strain CCMP1516)</name>
    <dbReference type="NCBI Taxonomy" id="280463"/>
    <lineage>
        <taxon>Eukaryota</taxon>
        <taxon>Haptista</taxon>
        <taxon>Haptophyta</taxon>
        <taxon>Prymnesiophyceae</taxon>
        <taxon>Isochrysidales</taxon>
        <taxon>Noelaerhabdaceae</taxon>
        <taxon>Emiliania</taxon>
    </lineage>
</organism>
<proteinExistence type="predicted"/>
<dbReference type="AlphaFoldDB" id="A0A0D3KEP5"/>
<dbReference type="EnsemblProtists" id="EOD34230">
    <property type="protein sequence ID" value="EOD34230"/>
    <property type="gene ID" value="EMIHUDRAFT_449309"/>
</dbReference>
<dbReference type="PaxDb" id="2903-EOD34230"/>
<evidence type="ECO:0000256" key="1">
    <source>
        <dbReference type="SAM" id="MobiDB-lite"/>
    </source>
</evidence>
<dbReference type="GeneID" id="17279501"/>
<dbReference type="RefSeq" id="XP_005786659.1">
    <property type="nucleotide sequence ID" value="XM_005786602.1"/>
</dbReference>
<feature type="compositionally biased region" description="Basic and acidic residues" evidence="1">
    <location>
        <begin position="1"/>
        <end position="12"/>
    </location>
</feature>
<reference evidence="3" key="1">
    <citation type="journal article" date="2013" name="Nature">
        <title>Pan genome of the phytoplankton Emiliania underpins its global distribution.</title>
        <authorList>
            <person name="Read B.A."/>
            <person name="Kegel J."/>
            <person name="Klute M.J."/>
            <person name="Kuo A."/>
            <person name="Lefebvre S.C."/>
            <person name="Maumus F."/>
            <person name="Mayer C."/>
            <person name="Miller J."/>
            <person name="Monier A."/>
            <person name="Salamov A."/>
            <person name="Young J."/>
            <person name="Aguilar M."/>
            <person name="Claverie J.M."/>
            <person name="Frickenhaus S."/>
            <person name="Gonzalez K."/>
            <person name="Herman E.K."/>
            <person name="Lin Y.C."/>
            <person name="Napier J."/>
            <person name="Ogata H."/>
            <person name="Sarno A.F."/>
            <person name="Shmutz J."/>
            <person name="Schroeder D."/>
            <person name="de Vargas C."/>
            <person name="Verret F."/>
            <person name="von Dassow P."/>
            <person name="Valentin K."/>
            <person name="Van de Peer Y."/>
            <person name="Wheeler G."/>
            <person name="Dacks J.B."/>
            <person name="Delwiche C.F."/>
            <person name="Dyhrman S.T."/>
            <person name="Glockner G."/>
            <person name="John U."/>
            <person name="Richards T."/>
            <person name="Worden A.Z."/>
            <person name="Zhang X."/>
            <person name="Grigoriev I.V."/>
            <person name="Allen A.E."/>
            <person name="Bidle K."/>
            <person name="Borodovsky M."/>
            <person name="Bowler C."/>
            <person name="Brownlee C."/>
            <person name="Cock J.M."/>
            <person name="Elias M."/>
            <person name="Gladyshev V.N."/>
            <person name="Groth M."/>
            <person name="Guda C."/>
            <person name="Hadaegh A."/>
            <person name="Iglesias-Rodriguez M.D."/>
            <person name="Jenkins J."/>
            <person name="Jones B.M."/>
            <person name="Lawson T."/>
            <person name="Leese F."/>
            <person name="Lindquist E."/>
            <person name="Lobanov A."/>
            <person name="Lomsadze A."/>
            <person name="Malik S.B."/>
            <person name="Marsh M.E."/>
            <person name="Mackinder L."/>
            <person name="Mock T."/>
            <person name="Mueller-Roeber B."/>
            <person name="Pagarete A."/>
            <person name="Parker M."/>
            <person name="Probert I."/>
            <person name="Quesneville H."/>
            <person name="Raines C."/>
            <person name="Rensing S.A."/>
            <person name="Riano-Pachon D.M."/>
            <person name="Richier S."/>
            <person name="Rokitta S."/>
            <person name="Shiraiwa Y."/>
            <person name="Soanes D.M."/>
            <person name="van der Giezen M."/>
            <person name="Wahlund T.M."/>
            <person name="Williams B."/>
            <person name="Wilson W."/>
            <person name="Wolfe G."/>
            <person name="Wurch L.L."/>
        </authorList>
    </citation>
    <scope>NUCLEOTIDE SEQUENCE</scope>
</reference>
<dbReference type="KEGG" id="ehx:EMIHUDRAFT_449309"/>
<protein>
    <recommendedName>
        <fullName evidence="4">BAR domain-containing protein</fullName>
    </recommendedName>
</protein>
<evidence type="ECO:0000313" key="2">
    <source>
        <dbReference type="EnsemblProtists" id="EOD34230"/>
    </source>
</evidence>
<name>A0A0D3KEP5_EMIH1</name>
<dbReference type="Proteomes" id="UP000013827">
    <property type="component" value="Unassembled WGS sequence"/>
</dbReference>
<reference evidence="2" key="2">
    <citation type="submission" date="2024-10" db="UniProtKB">
        <authorList>
            <consortium name="EnsemblProtists"/>
        </authorList>
    </citation>
    <scope>IDENTIFICATION</scope>
</reference>
<evidence type="ECO:0000313" key="3">
    <source>
        <dbReference type="Proteomes" id="UP000013827"/>
    </source>
</evidence>
<feature type="region of interest" description="Disordered" evidence="1">
    <location>
        <begin position="1"/>
        <end position="31"/>
    </location>
</feature>
<evidence type="ECO:0008006" key="4">
    <source>
        <dbReference type="Google" id="ProtNLM"/>
    </source>
</evidence>